<sequence length="48" mass="5681">MASEYISEKHRDLVARYRQAEAETEQTVWPERPDAANRIVVFDPHPRD</sequence>
<comment type="caution">
    <text evidence="1">The sequence shown here is derived from an EMBL/GenBank/DDBJ whole genome shotgun (WGS) entry which is preliminary data.</text>
</comment>
<organism evidence="1 2">
    <name type="scientific">Streptacidiphilus fuscans</name>
    <dbReference type="NCBI Taxonomy" id="2789292"/>
    <lineage>
        <taxon>Bacteria</taxon>
        <taxon>Bacillati</taxon>
        <taxon>Actinomycetota</taxon>
        <taxon>Actinomycetes</taxon>
        <taxon>Kitasatosporales</taxon>
        <taxon>Streptomycetaceae</taxon>
        <taxon>Streptacidiphilus</taxon>
    </lineage>
</organism>
<dbReference type="EMBL" id="JADPRT010000001">
    <property type="protein sequence ID" value="MBF9066847.1"/>
    <property type="molecule type" value="Genomic_DNA"/>
</dbReference>
<accession>A0A931B0E6</accession>
<keyword evidence="2" id="KW-1185">Reference proteome</keyword>
<name>A0A931B0E6_9ACTN</name>
<dbReference type="RefSeq" id="WP_196192022.1">
    <property type="nucleotide sequence ID" value="NZ_JADPRT010000001.1"/>
</dbReference>
<dbReference type="AlphaFoldDB" id="A0A931B0E6"/>
<evidence type="ECO:0000313" key="1">
    <source>
        <dbReference type="EMBL" id="MBF9066847.1"/>
    </source>
</evidence>
<reference evidence="1" key="1">
    <citation type="submission" date="2020-11" db="EMBL/GenBank/DDBJ databases">
        <title>Isolation and identification of active actinomycetes.</title>
        <authorList>
            <person name="Yu B."/>
        </authorList>
    </citation>
    <scope>NUCLEOTIDE SEQUENCE</scope>
    <source>
        <strain evidence="1">NEAU-YB345</strain>
    </source>
</reference>
<protein>
    <submittedName>
        <fullName evidence="1">Uncharacterized protein</fullName>
    </submittedName>
</protein>
<dbReference type="Proteomes" id="UP000657385">
    <property type="component" value="Unassembled WGS sequence"/>
</dbReference>
<evidence type="ECO:0000313" key="2">
    <source>
        <dbReference type="Proteomes" id="UP000657385"/>
    </source>
</evidence>
<proteinExistence type="predicted"/>
<gene>
    <name evidence="1" type="ORF">I2501_02185</name>
</gene>